<comment type="similarity">
    <text evidence="1 2">Belongs to the small heat shock protein (HSP20) family.</text>
</comment>
<dbReference type="Proteomes" id="UP000027153">
    <property type="component" value="Unassembled WGS sequence"/>
</dbReference>
<dbReference type="PROSITE" id="PS01031">
    <property type="entry name" value="SHSP"/>
    <property type="match status" value="1"/>
</dbReference>
<evidence type="ECO:0000259" key="4">
    <source>
        <dbReference type="PROSITE" id="PS51203"/>
    </source>
</evidence>
<reference evidence="5 6" key="1">
    <citation type="journal article" date="2013" name="Nature">
        <title>Anaerobic oxidation of methane coupled to nitrate reduction in a novel archaeal lineage.</title>
        <authorList>
            <person name="Haroon M.F."/>
            <person name="Hu S."/>
            <person name="Shi Y."/>
            <person name="Imelfort M."/>
            <person name="Keller J."/>
            <person name="Hugenholtz P."/>
            <person name="Yuan Z."/>
            <person name="Tyson G.W."/>
        </authorList>
    </citation>
    <scope>NUCLEOTIDE SEQUENCE [LARGE SCALE GENOMIC DNA]</scope>
    <source>
        <strain evidence="5 6">ANME-2d</strain>
    </source>
</reference>
<dbReference type="InterPro" id="IPR002068">
    <property type="entry name" value="A-crystallin/Hsp20_dom"/>
</dbReference>
<evidence type="ECO:0000313" key="5">
    <source>
        <dbReference type="EMBL" id="KCZ71940.1"/>
    </source>
</evidence>
<evidence type="ECO:0000256" key="1">
    <source>
        <dbReference type="PROSITE-ProRule" id="PRU00285"/>
    </source>
</evidence>
<proteinExistence type="inferred from homology"/>
<dbReference type="Pfam" id="PF00011">
    <property type="entry name" value="HSP20"/>
    <property type="match status" value="1"/>
</dbReference>
<accession>A0A062V9D9</accession>
<evidence type="ECO:0000259" key="3">
    <source>
        <dbReference type="PROSITE" id="PS01031"/>
    </source>
</evidence>
<dbReference type="PANTHER" id="PTHR11527">
    <property type="entry name" value="HEAT-SHOCK PROTEIN 20 FAMILY MEMBER"/>
    <property type="match status" value="1"/>
</dbReference>
<dbReference type="InterPro" id="IPR007052">
    <property type="entry name" value="CS_dom"/>
</dbReference>
<sequence>MVDAWEEEFRRFHDMMNRMFEELWIRPTRRLLAPGRAMLPGERAGLPAEYREPSVDVVETDKEVIATADMPGIEKQDIKINLTENRLEISAETKREEKREERGYIYRERSRGAYYRAISLPTSIDTENSKATYRNGILEIRMPKMEVKERKTLTVE</sequence>
<dbReference type="CDD" id="cd06464">
    <property type="entry name" value="ACD_sHsps-like"/>
    <property type="match status" value="1"/>
</dbReference>
<keyword evidence="5" id="KW-0346">Stress response</keyword>
<dbReference type="InterPro" id="IPR008978">
    <property type="entry name" value="HSP20-like_chaperone"/>
</dbReference>
<feature type="domain" description="SHSP" evidence="3">
    <location>
        <begin position="46"/>
        <end position="156"/>
    </location>
</feature>
<name>A0A062V9D9_9EURY</name>
<dbReference type="InterPro" id="IPR031107">
    <property type="entry name" value="Small_HSP"/>
</dbReference>
<dbReference type="RefSeq" id="WP_048091015.1">
    <property type="nucleotide sequence ID" value="NZ_JMIY01000004.1"/>
</dbReference>
<dbReference type="SUPFAM" id="SSF49764">
    <property type="entry name" value="HSP20-like chaperones"/>
    <property type="match status" value="1"/>
</dbReference>
<dbReference type="PROSITE" id="PS51203">
    <property type="entry name" value="CS"/>
    <property type="match status" value="1"/>
</dbReference>
<dbReference type="OrthoDB" id="198277at2157"/>
<organism evidence="5 6">
    <name type="scientific">Candidatus Methanoperedens nitratireducens</name>
    <dbReference type="NCBI Taxonomy" id="1392998"/>
    <lineage>
        <taxon>Archaea</taxon>
        <taxon>Methanobacteriati</taxon>
        <taxon>Methanobacteriota</taxon>
        <taxon>Stenosarchaea group</taxon>
        <taxon>Methanomicrobia</taxon>
        <taxon>Methanosarcinales</taxon>
        <taxon>ANME-2 cluster</taxon>
        <taxon>Candidatus Methanoperedentaceae</taxon>
        <taxon>Candidatus Methanoperedens</taxon>
    </lineage>
</organism>
<dbReference type="AlphaFoldDB" id="A0A062V9D9"/>
<protein>
    <submittedName>
        <fullName evidence="5">Molecular chaperone (Small heat shock protein)</fullName>
    </submittedName>
</protein>
<dbReference type="EMBL" id="JMIY01000004">
    <property type="protein sequence ID" value="KCZ71940.1"/>
    <property type="molecule type" value="Genomic_DNA"/>
</dbReference>
<evidence type="ECO:0000256" key="2">
    <source>
        <dbReference type="RuleBase" id="RU003616"/>
    </source>
</evidence>
<comment type="caution">
    <text evidence="5">The sequence shown here is derived from an EMBL/GenBank/DDBJ whole genome shotgun (WGS) entry which is preliminary data.</text>
</comment>
<feature type="domain" description="CS" evidence="4">
    <location>
        <begin position="50"/>
        <end position="154"/>
    </location>
</feature>
<dbReference type="Gene3D" id="2.60.40.790">
    <property type="match status" value="1"/>
</dbReference>
<keyword evidence="6" id="KW-1185">Reference proteome</keyword>
<gene>
    <name evidence="5" type="ORF">ANME2D_01997</name>
</gene>
<evidence type="ECO:0000313" key="6">
    <source>
        <dbReference type="Proteomes" id="UP000027153"/>
    </source>
</evidence>